<evidence type="ECO:0000313" key="14">
    <source>
        <dbReference type="EMBL" id="GGG12622.1"/>
    </source>
</evidence>
<dbReference type="PANTHER" id="PTHR38674">
    <property type="entry name" value="ALKANE 1-MONOOXYGENASE 1"/>
    <property type="match status" value="1"/>
</dbReference>
<feature type="transmembrane region" description="Helical" evidence="12">
    <location>
        <begin position="206"/>
        <end position="225"/>
    </location>
</feature>
<evidence type="ECO:0000256" key="12">
    <source>
        <dbReference type="SAM" id="Phobius"/>
    </source>
</evidence>
<evidence type="ECO:0000256" key="8">
    <source>
        <dbReference type="ARBA" id="ARBA00023002"/>
    </source>
</evidence>
<proteinExistence type="inferred from homology"/>
<dbReference type="AlphaFoldDB" id="A0A917FXK2"/>
<evidence type="ECO:0000256" key="11">
    <source>
        <dbReference type="ARBA" id="ARBA00023136"/>
    </source>
</evidence>
<feature type="transmembrane region" description="Helical" evidence="12">
    <location>
        <begin position="26"/>
        <end position="45"/>
    </location>
</feature>
<keyword evidence="5 12" id="KW-0812">Transmembrane</keyword>
<dbReference type="InterPro" id="IPR033885">
    <property type="entry name" value="AlkB/XylM"/>
</dbReference>
<evidence type="ECO:0000256" key="5">
    <source>
        <dbReference type="ARBA" id="ARBA00022692"/>
    </source>
</evidence>
<accession>A0A917FXK2</accession>
<sequence length="382" mass="42631">MLGLLAPASALLPSQLVMHTGWPIFWWSGLLVFFVLIPAADILAGEDGVNPPDEAGSLQEDRFYRWCTFLFLPVQFSSLLVACWMWAFGDLTVVDKIGYAVTVGLVGGVGINAAHELGHRVESAEQWLAKIALAQSFYGHFFVEHNRGHHVRVATPDDPASARMGEGLWMFMPRSVVGGVRSAWALEVARLRRRGRSPWSVRNHVLNAWSMSVVLFAGLVLVFGVRILPYLLVQAVVGFLLLEAVNYIEHYGLLRARTRRGTYERCAPRHSWNSDRIVTNIFLYHLQRHSDHHANPTRRFQTLRSFDEAPQLPAGYATMVVLAAVPPLWRRYMDPKVVAHYGGDVSLANVHPRRRDAIETRFAPPFGGAVAGPTPLGLDRSA</sequence>
<dbReference type="InterPro" id="IPR005804">
    <property type="entry name" value="FA_desaturase_dom"/>
</dbReference>
<keyword evidence="7 12" id="KW-1133">Transmembrane helix</keyword>
<name>A0A917FXK2_9NOCA</name>
<evidence type="ECO:0000256" key="2">
    <source>
        <dbReference type="ARBA" id="ARBA00010823"/>
    </source>
</evidence>
<organism evidence="14 15">
    <name type="scientific">Rhodococcoides trifolii</name>
    <dbReference type="NCBI Taxonomy" id="908250"/>
    <lineage>
        <taxon>Bacteria</taxon>
        <taxon>Bacillati</taxon>
        <taxon>Actinomycetota</taxon>
        <taxon>Actinomycetes</taxon>
        <taxon>Mycobacteriales</taxon>
        <taxon>Nocardiaceae</taxon>
        <taxon>Rhodococcoides</taxon>
    </lineage>
</organism>
<keyword evidence="6" id="KW-0479">Metal-binding</keyword>
<keyword evidence="9" id="KW-0408">Iron</keyword>
<protein>
    <submittedName>
        <fullName evidence="14">Alkane 1-monooxygenase</fullName>
    </submittedName>
</protein>
<dbReference type="CDD" id="cd03512">
    <property type="entry name" value="Alkane-hydroxylase"/>
    <property type="match status" value="1"/>
</dbReference>
<dbReference type="GO" id="GO:0006629">
    <property type="term" value="P:lipid metabolic process"/>
    <property type="evidence" value="ECO:0007669"/>
    <property type="project" value="InterPro"/>
</dbReference>
<evidence type="ECO:0000256" key="10">
    <source>
        <dbReference type="ARBA" id="ARBA00023033"/>
    </source>
</evidence>
<keyword evidence="10" id="KW-0503">Monooxygenase</keyword>
<dbReference type="Pfam" id="PF00487">
    <property type="entry name" value="FA_desaturase"/>
    <property type="match status" value="1"/>
</dbReference>
<comment type="caution">
    <text evidence="14">The sequence shown here is derived from an EMBL/GenBank/DDBJ whole genome shotgun (WGS) entry which is preliminary data.</text>
</comment>
<keyword evidence="8" id="KW-0560">Oxidoreductase</keyword>
<dbReference type="EMBL" id="BMCU01000003">
    <property type="protein sequence ID" value="GGG12622.1"/>
    <property type="molecule type" value="Genomic_DNA"/>
</dbReference>
<evidence type="ECO:0000256" key="6">
    <source>
        <dbReference type="ARBA" id="ARBA00022723"/>
    </source>
</evidence>
<evidence type="ECO:0000256" key="9">
    <source>
        <dbReference type="ARBA" id="ARBA00023004"/>
    </source>
</evidence>
<feature type="transmembrane region" description="Helical" evidence="12">
    <location>
        <begin position="231"/>
        <end position="248"/>
    </location>
</feature>
<keyword evidence="15" id="KW-1185">Reference proteome</keyword>
<keyword evidence="4" id="KW-0997">Cell inner membrane</keyword>
<evidence type="ECO:0000256" key="1">
    <source>
        <dbReference type="ARBA" id="ARBA00004429"/>
    </source>
</evidence>
<feature type="transmembrane region" description="Helical" evidence="12">
    <location>
        <begin position="66"/>
        <end position="87"/>
    </location>
</feature>
<reference evidence="14" key="1">
    <citation type="journal article" date="2014" name="Int. J. Syst. Evol. Microbiol.">
        <title>Complete genome sequence of Corynebacterium casei LMG S-19264T (=DSM 44701T), isolated from a smear-ripened cheese.</title>
        <authorList>
            <consortium name="US DOE Joint Genome Institute (JGI-PGF)"/>
            <person name="Walter F."/>
            <person name="Albersmeier A."/>
            <person name="Kalinowski J."/>
            <person name="Ruckert C."/>
        </authorList>
    </citation>
    <scope>NUCLEOTIDE SEQUENCE</scope>
    <source>
        <strain evidence="14">CCM 7905</strain>
    </source>
</reference>
<dbReference type="GO" id="GO:0046872">
    <property type="term" value="F:metal ion binding"/>
    <property type="evidence" value="ECO:0007669"/>
    <property type="project" value="UniProtKB-KW"/>
</dbReference>
<gene>
    <name evidence="14" type="ORF">GCM10007304_28260</name>
</gene>
<dbReference type="GO" id="GO:0005886">
    <property type="term" value="C:plasma membrane"/>
    <property type="evidence" value="ECO:0007669"/>
    <property type="project" value="UniProtKB-SubCell"/>
</dbReference>
<dbReference type="GO" id="GO:0004497">
    <property type="term" value="F:monooxygenase activity"/>
    <property type="evidence" value="ECO:0007669"/>
    <property type="project" value="UniProtKB-KW"/>
</dbReference>
<keyword evidence="11 12" id="KW-0472">Membrane</keyword>
<feature type="domain" description="Fatty acid desaturase" evidence="13">
    <location>
        <begin position="100"/>
        <end position="320"/>
    </location>
</feature>
<evidence type="ECO:0000256" key="7">
    <source>
        <dbReference type="ARBA" id="ARBA00022989"/>
    </source>
</evidence>
<reference evidence="14" key="2">
    <citation type="submission" date="2020-09" db="EMBL/GenBank/DDBJ databases">
        <authorList>
            <person name="Sun Q."/>
            <person name="Sedlacek I."/>
        </authorList>
    </citation>
    <scope>NUCLEOTIDE SEQUENCE</scope>
    <source>
        <strain evidence="14">CCM 7905</strain>
    </source>
</reference>
<comment type="subcellular location">
    <subcellularLocation>
        <location evidence="1">Cell inner membrane</location>
        <topology evidence="1">Multi-pass membrane protein</topology>
    </subcellularLocation>
</comment>
<evidence type="ECO:0000256" key="3">
    <source>
        <dbReference type="ARBA" id="ARBA00022475"/>
    </source>
</evidence>
<dbReference type="PANTHER" id="PTHR38674:SF1">
    <property type="entry name" value="ALKANE 1-MONOOXYGENASE 1"/>
    <property type="match status" value="1"/>
</dbReference>
<evidence type="ECO:0000259" key="13">
    <source>
        <dbReference type="Pfam" id="PF00487"/>
    </source>
</evidence>
<evidence type="ECO:0000256" key="4">
    <source>
        <dbReference type="ARBA" id="ARBA00022519"/>
    </source>
</evidence>
<keyword evidence="3" id="KW-1003">Cell membrane</keyword>
<evidence type="ECO:0000313" key="15">
    <source>
        <dbReference type="Proteomes" id="UP000654257"/>
    </source>
</evidence>
<comment type="similarity">
    <text evidence="2">Belongs to the fatty acid desaturase type 1 family. AlkB subfamily.</text>
</comment>
<dbReference type="Proteomes" id="UP000654257">
    <property type="component" value="Unassembled WGS sequence"/>
</dbReference>